<evidence type="ECO:0000313" key="6">
    <source>
        <dbReference type="EMBL" id="KPV74030.1"/>
    </source>
</evidence>
<dbReference type="InterPro" id="IPR005467">
    <property type="entry name" value="His_kinase_dom"/>
</dbReference>
<dbReference type="PRINTS" id="PR00344">
    <property type="entry name" value="BCTRLSENSOR"/>
</dbReference>
<dbReference type="PANTHER" id="PTHR43547">
    <property type="entry name" value="TWO-COMPONENT HISTIDINE KINASE"/>
    <property type="match status" value="1"/>
</dbReference>
<protein>
    <recommendedName>
        <fullName evidence="8">Histidine kinase</fullName>
    </recommendedName>
</protein>
<feature type="compositionally biased region" description="Low complexity" evidence="3">
    <location>
        <begin position="388"/>
        <end position="424"/>
    </location>
</feature>
<proteinExistence type="predicted"/>
<dbReference type="SUPFAM" id="SSF55785">
    <property type="entry name" value="PYP-like sensor domain (PAS domain)"/>
    <property type="match status" value="1"/>
</dbReference>
<dbReference type="Gene3D" id="1.10.287.130">
    <property type="match status" value="2"/>
</dbReference>
<feature type="region of interest" description="Disordered" evidence="3">
    <location>
        <begin position="1300"/>
        <end position="1331"/>
    </location>
</feature>
<dbReference type="InterPro" id="IPR036097">
    <property type="entry name" value="HisK_dim/P_sf"/>
</dbReference>
<feature type="region of interest" description="Disordered" evidence="3">
    <location>
        <begin position="149"/>
        <end position="168"/>
    </location>
</feature>
<evidence type="ECO:0000256" key="2">
    <source>
        <dbReference type="PROSITE-ProRule" id="PRU00169"/>
    </source>
</evidence>
<dbReference type="SMART" id="SM00388">
    <property type="entry name" value="HisKA"/>
    <property type="match status" value="2"/>
</dbReference>
<dbReference type="NCBIfam" id="TIGR00229">
    <property type="entry name" value="sensory_box"/>
    <property type="match status" value="1"/>
</dbReference>
<feature type="region of interest" description="Disordered" evidence="3">
    <location>
        <begin position="886"/>
        <end position="914"/>
    </location>
</feature>
<dbReference type="SMART" id="SM00387">
    <property type="entry name" value="HATPase_c"/>
    <property type="match status" value="2"/>
</dbReference>
<feature type="modified residue" description="4-aspartylphosphate" evidence="2">
    <location>
        <position position="2025"/>
    </location>
</feature>
<dbReference type="CDD" id="cd00130">
    <property type="entry name" value="PAS"/>
    <property type="match status" value="1"/>
</dbReference>
<dbReference type="SUPFAM" id="SSF55874">
    <property type="entry name" value="ATPase domain of HSP90 chaperone/DNA topoisomerase II/histidine kinase"/>
    <property type="match status" value="2"/>
</dbReference>
<dbReference type="InterPro" id="IPR036890">
    <property type="entry name" value="HATPase_C_sf"/>
</dbReference>
<dbReference type="RefSeq" id="XP_018270079.1">
    <property type="nucleotide sequence ID" value="XM_018417406.1"/>
</dbReference>
<dbReference type="FunFam" id="3.40.50.2300:FF:000307">
    <property type="entry name" value="Receptor-like histidine kinase BpdS"/>
    <property type="match status" value="1"/>
</dbReference>
<dbReference type="STRING" id="578459.A0A0P9EX65"/>
<feature type="domain" description="Histidine kinase" evidence="4">
    <location>
        <begin position="1630"/>
        <end position="1903"/>
    </location>
</feature>
<dbReference type="Pfam" id="PF00512">
    <property type="entry name" value="HisKA"/>
    <property type="match status" value="1"/>
</dbReference>
<feature type="compositionally biased region" description="Polar residues" evidence="3">
    <location>
        <begin position="194"/>
        <end position="203"/>
    </location>
</feature>
<feature type="compositionally biased region" description="Polar residues" evidence="3">
    <location>
        <begin position="115"/>
        <end position="124"/>
    </location>
</feature>
<dbReference type="InterPro" id="IPR011006">
    <property type="entry name" value="CheY-like_superfamily"/>
</dbReference>
<feature type="region of interest" description="Disordered" evidence="3">
    <location>
        <begin position="252"/>
        <end position="349"/>
    </location>
</feature>
<feature type="region of interest" description="Disordered" evidence="3">
    <location>
        <begin position="372"/>
        <end position="424"/>
    </location>
</feature>
<reference evidence="6 7" key="1">
    <citation type="journal article" date="2015" name="Front. Microbiol.">
        <title>Genome sequence of the plant growth promoting endophytic yeast Rhodotorula graminis WP1.</title>
        <authorList>
            <person name="Firrincieli A."/>
            <person name="Otillar R."/>
            <person name="Salamov A."/>
            <person name="Schmutz J."/>
            <person name="Khan Z."/>
            <person name="Redman R.S."/>
            <person name="Fleck N.D."/>
            <person name="Lindquist E."/>
            <person name="Grigoriev I.V."/>
            <person name="Doty S.L."/>
        </authorList>
    </citation>
    <scope>NUCLEOTIDE SEQUENCE [LARGE SCALE GENOMIC DNA]</scope>
    <source>
        <strain evidence="6 7">WP1</strain>
    </source>
</reference>
<dbReference type="InterPro" id="IPR000014">
    <property type="entry name" value="PAS"/>
</dbReference>
<organism evidence="6 7">
    <name type="scientific">Rhodotorula graminis (strain WP1)</name>
    <dbReference type="NCBI Taxonomy" id="578459"/>
    <lineage>
        <taxon>Eukaryota</taxon>
        <taxon>Fungi</taxon>
        <taxon>Dikarya</taxon>
        <taxon>Basidiomycota</taxon>
        <taxon>Pucciniomycotina</taxon>
        <taxon>Microbotryomycetes</taxon>
        <taxon>Sporidiobolales</taxon>
        <taxon>Sporidiobolaceae</taxon>
        <taxon>Rhodotorula</taxon>
    </lineage>
</organism>
<dbReference type="InterPro" id="IPR003661">
    <property type="entry name" value="HisK_dim/P_dom"/>
</dbReference>
<evidence type="ECO:0008006" key="8">
    <source>
        <dbReference type="Google" id="ProtNLM"/>
    </source>
</evidence>
<dbReference type="InterPro" id="IPR035965">
    <property type="entry name" value="PAS-like_dom_sf"/>
</dbReference>
<feature type="region of interest" description="Disordered" evidence="3">
    <location>
        <begin position="176"/>
        <end position="207"/>
    </location>
</feature>
<dbReference type="OrthoDB" id="60033at2759"/>
<dbReference type="CDD" id="cd17546">
    <property type="entry name" value="REC_hyHK_CKI1_RcsC-like"/>
    <property type="match status" value="1"/>
</dbReference>
<feature type="compositionally biased region" description="Low complexity" evidence="3">
    <location>
        <begin position="1312"/>
        <end position="1322"/>
    </location>
</feature>
<feature type="domain" description="Response regulatory" evidence="5">
    <location>
        <begin position="1963"/>
        <end position="2096"/>
    </location>
</feature>
<name>A0A0P9EX65_RHOGW</name>
<sequence length="2104" mass="225566">MAVPAQPDAAGISALAQLPLLPFLAASPGPALVLPLSPLVLALRSRQTATPLKSPVWNVQGQHPAAATGSTGSAKPAIKRFRSNSDAMPTLANSYNHRDEPSPEVLRGIESLNVKTPRSGSTASEPFAGAGTGPTTSSTDYFSLDAVTSGIHPRRPSSAASSEASSADTLLAASPIDGAESPLTPLLEDDESTPGPSTSSSANPFAPAPTAALSPVYRNEAWRNLESAASSATPRDVPFAVPSAVGAAATALGRSGLRRRGKRRRSSHEEEGDALMGAIPPHPGVERAGSGGRSATPLSRVDEVEEHRGMDTDDEGESSGSVSGTDTETENEDFASGANGDDDESGNPYAFLSAEDQATLLSFVLDLVEDRDNGYPGNPSAASSSERLPPTTLSPAPTPSLAADAASPKWTSAAAATAPSPVSSMRTVMPTRRTRVASQVPQTIRLGPADHPHIVSATLVPFSPVLGAPSASMPLDASAASPFGSHASSASGFVILTMAPSAPSSGPLPSHWPPRPSSTTPRSSIAPPHRSPPVATAPSSAPRDVGKAYQSPTTTSETRVGSLSAAAAASAAVASGLTSSAEAQARAFPLGAHEDPWVRALGDSEMGRRIRAHSWHETPLGPISGWQPELKTMVASILASPFRECILWGSRAEDIIIVYNDLYIETAGIKHPSLLGQLCREGWAEIWDGLRSIAERALAGETCFFRDHFLAMERMGFTEETYHTFSYAPFYDNEGNVLGIYNLSIESTATVVAARRLATVRDLVQMTSLARTVEDFSTSALKVFASNPYDLPFVQLFTVEEVTNKPSRKEVRLGYDRSTRTVIKLTNRGSTGIPEDHPFLVQEALVDITQPTSRQSTSSASTSTGTGSTATMLDMRERLEAAAALSPGAVAGSPGPSSASSSTTPSANGARADPRWSWPFEEACLKRDLTLVDDLGPLAESLDRTHGWTYSVRQAVVIPIFVEVGQTIPSAVVVFGINSMSNFTQLMEVFFNLVARHVAIGLFAVLAAEQDRQRAEELIKLDRAKSNFFSSVSHELRTPLTLILGPLDDLLGGSERDKLDRTHRDRLVLVQRHANRLLTMVNKLLDFSSLEGGRMNFKYRPVQIGPLTRDIAILFRDAIERTGIKYEIHCDDDPPHCPPIYLSPDLWDKIVHNVISNAFKYTPSGKITVSLRSTRAEAVLSVTDTGIGIPADSLGRVFDRFHRIEANSRMATGTGIGLALTLELVKLLGGQLEVESELGHGSTFTIRLQRGHTHLPIDQIDHTPEDTQLVAQFQNRNLAVVDEAASWRYDAEAQDAMDATPLSSAGSSDLANGGSEPGNSSGSGSGPDDYMGVDVLSLQNRTIVLVDDSRDLRAYISSLLTKHFTVVAFGDPREALEHIRKSPPSLVLTDAMMPHISGMELTTALRRDPSTTLVPIIMVSAQAGTEARAEALEGGVDDYLVKPFQARELLARVRVHLQLGLLRAELERRVDERTRALIESEAQNRALASRYAMLSTVSPVGVVQIDNQGHPVFCNPRWFEICGMALGRPLVEWTEQIVPDDLQKVDNAWKAATGGEKTEAPERQFRLKNGRWAQLEIRASTEVGLPDGYVGALTDITRQKEIEMLHIREVEQRAVDAEENRRNTEMFLDMSSHELRNPLSGVWQNAEVVSTSLAKYVELIDGLRHGHAAPQRVLDALYDEMLENVEAVESIILCASHQGRIADDILNVSKLNMGLLSINVAPFDLVAAVREVVKTFEVQSHQQQISLVVEKGSSLDDLMVEFIAADAGRIKQVLYNFLTNALKYTLDSLRKRVTVHVEASPGPPVQPASAMRVAAPNPSFLCPDDMVWVVISVQDSGKGLSPEQLKLLFARFSQANPKSDQYGGSGLGLYVSKKLIELHGGFIEVESQLGEGSTFRFAIPASRAQRAASPPGGLGLPKSALLAGGDKGARGAGLPITLPPASPSPTVGPSSAGAGGENEERRRVLIAEDNLVNQRVLMRQLKMSGYDVTVANNGQEALDALMADSLKLSTGGRGADTPIDVVLMDIEMPVMGGLEAIRELRRREAAGEISRRWPVCAVTGNAREAQQNECLAAGFDDVATKPYRLQDVLDKIRRMTGSPTPGPA</sequence>
<dbReference type="Gene3D" id="3.30.565.10">
    <property type="entry name" value="Histidine kinase-like ATPase, C-terminal domain"/>
    <property type="match status" value="2"/>
</dbReference>
<feature type="compositionally biased region" description="Low complexity" evidence="3">
    <location>
        <begin position="517"/>
        <end position="542"/>
    </location>
</feature>
<feature type="compositionally biased region" description="Low complexity" evidence="3">
    <location>
        <begin position="157"/>
        <end position="168"/>
    </location>
</feature>
<keyword evidence="1 2" id="KW-0597">Phosphoprotein</keyword>
<dbReference type="SUPFAM" id="SSF47384">
    <property type="entry name" value="Homodimeric domain of signal transducing histidine kinase"/>
    <property type="match status" value="2"/>
</dbReference>
<dbReference type="SUPFAM" id="SSF52172">
    <property type="entry name" value="CheY-like"/>
    <property type="match status" value="2"/>
</dbReference>
<dbReference type="GO" id="GO:0000155">
    <property type="term" value="F:phosphorelay sensor kinase activity"/>
    <property type="evidence" value="ECO:0007669"/>
    <property type="project" value="InterPro"/>
</dbReference>
<feature type="compositionally biased region" description="Low complexity" evidence="3">
    <location>
        <begin position="856"/>
        <end position="869"/>
    </location>
</feature>
<dbReference type="GeneID" id="28977854"/>
<evidence type="ECO:0000256" key="1">
    <source>
        <dbReference type="ARBA" id="ARBA00022553"/>
    </source>
</evidence>
<dbReference type="PANTHER" id="PTHR43547:SF2">
    <property type="entry name" value="HYBRID SIGNAL TRANSDUCTION HISTIDINE KINASE C"/>
    <property type="match status" value="1"/>
</dbReference>
<feature type="compositionally biased region" description="Polar residues" evidence="3">
    <location>
        <begin position="550"/>
        <end position="559"/>
    </location>
</feature>
<dbReference type="CDD" id="cd00082">
    <property type="entry name" value="HisKA"/>
    <property type="match status" value="1"/>
</dbReference>
<dbReference type="InterPro" id="IPR003594">
    <property type="entry name" value="HATPase_dom"/>
</dbReference>
<dbReference type="Pfam" id="PF00072">
    <property type="entry name" value="Response_reg"/>
    <property type="match status" value="2"/>
</dbReference>
<dbReference type="Pfam" id="PF02518">
    <property type="entry name" value="HATPase_c"/>
    <property type="match status" value="2"/>
</dbReference>
<dbReference type="PROSITE" id="PS50110">
    <property type="entry name" value="RESPONSE_REGULATORY"/>
    <property type="match status" value="2"/>
</dbReference>
<dbReference type="Gene3D" id="3.30.450.20">
    <property type="entry name" value="PAS domain"/>
    <property type="match status" value="2"/>
</dbReference>
<feature type="compositionally biased region" description="Basic and acidic residues" evidence="3">
    <location>
        <begin position="300"/>
        <end position="311"/>
    </location>
</feature>
<feature type="region of interest" description="Disordered" evidence="3">
    <location>
        <begin position="1932"/>
        <end position="1958"/>
    </location>
</feature>
<evidence type="ECO:0000313" key="7">
    <source>
        <dbReference type="Proteomes" id="UP000053890"/>
    </source>
</evidence>
<feature type="region of interest" description="Disordered" evidence="3">
    <location>
        <begin position="503"/>
        <end position="560"/>
    </location>
</feature>
<dbReference type="Proteomes" id="UP000053890">
    <property type="component" value="Unassembled WGS sequence"/>
</dbReference>
<evidence type="ECO:0000259" key="5">
    <source>
        <dbReference type="PROSITE" id="PS50110"/>
    </source>
</evidence>
<feature type="region of interest" description="Disordered" evidence="3">
    <location>
        <begin position="850"/>
        <end position="869"/>
    </location>
</feature>
<evidence type="ECO:0000256" key="3">
    <source>
        <dbReference type="SAM" id="MobiDB-lite"/>
    </source>
</evidence>
<dbReference type="OMA" id="CASHQGR"/>
<gene>
    <name evidence="6" type="ORF">RHOBADRAFT_54600</name>
</gene>
<feature type="domain" description="Histidine kinase" evidence="4">
    <location>
        <begin position="1031"/>
        <end position="1252"/>
    </location>
</feature>
<dbReference type="Gene3D" id="3.40.50.2300">
    <property type="match status" value="2"/>
</dbReference>
<feature type="modified residue" description="4-aspartylphosphate" evidence="2">
    <location>
        <position position="1390"/>
    </location>
</feature>
<dbReference type="InterPro" id="IPR001789">
    <property type="entry name" value="Sig_transdc_resp-reg_receiver"/>
</dbReference>
<feature type="compositionally biased region" description="Polar residues" evidence="3">
    <location>
        <begin position="1301"/>
        <end position="1310"/>
    </location>
</feature>
<evidence type="ECO:0000259" key="4">
    <source>
        <dbReference type="PROSITE" id="PS50109"/>
    </source>
</evidence>
<keyword evidence="7" id="KW-1185">Reference proteome</keyword>
<accession>A0A0P9EX65</accession>
<feature type="region of interest" description="Disordered" evidence="3">
    <location>
        <begin position="115"/>
        <end position="141"/>
    </location>
</feature>
<feature type="compositionally biased region" description="Basic residues" evidence="3">
    <location>
        <begin position="256"/>
        <end position="266"/>
    </location>
</feature>
<dbReference type="InterPro" id="IPR004358">
    <property type="entry name" value="Sig_transdc_His_kin-like_C"/>
</dbReference>
<feature type="compositionally biased region" description="Low complexity" evidence="3">
    <location>
        <begin position="886"/>
        <end position="910"/>
    </location>
</feature>
<feature type="domain" description="Response regulatory" evidence="5">
    <location>
        <begin position="1342"/>
        <end position="1457"/>
    </location>
</feature>
<dbReference type="PROSITE" id="PS50109">
    <property type="entry name" value="HIS_KIN"/>
    <property type="match status" value="2"/>
</dbReference>
<dbReference type="EMBL" id="KQ474081">
    <property type="protein sequence ID" value="KPV74030.1"/>
    <property type="molecule type" value="Genomic_DNA"/>
</dbReference>
<dbReference type="SMART" id="SM00448">
    <property type="entry name" value="REC"/>
    <property type="match status" value="2"/>
</dbReference>